<dbReference type="Proteomes" id="UP001325479">
    <property type="component" value="Chromosome"/>
</dbReference>
<evidence type="ECO:0000259" key="1">
    <source>
        <dbReference type="Pfam" id="PF02470"/>
    </source>
</evidence>
<proteinExistence type="predicted"/>
<accession>A0ABZ0WGK0</accession>
<evidence type="ECO:0000313" key="2">
    <source>
        <dbReference type="EMBL" id="WQD76479.1"/>
    </source>
</evidence>
<organism evidence="2 3">
    <name type="scientific">Paraburkholderia kururiensis</name>
    <dbReference type="NCBI Taxonomy" id="984307"/>
    <lineage>
        <taxon>Bacteria</taxon>
        <taxon>Pseudomonadati</taxon>
        <taxon>Pseudomonadota</taxon>
        <taxon>Betaproteobacteria</taxon>
        <taxon>Burkholderiales</taxon>
        <taxon>Burkholderiaceae</taxon>
        <taxon>Paraburkholderia</taxon>
    </lineage>
</organism>
<dbReference type="Pfam" id="PF02470">
    <property type="entry name" value="MlaD"/>
    <property type="match status" value="1"/>
</dbReference>
<dbReference type="PANTHER" id="PTHR36698:SF2">
    <property type="entry name" value="MCE_MLAD DOMAIN-CONTAINING PROTEIN"/>
    <property type="match status" value="1"/>
</dbReference>
<dbReference type="EMBL" id="CP139965">
    <property type="protein sequence ID" value="WQD76479.1"/>
    <property type="molecule type" value="Genomic_DNA"/>
</dbReference>
<feature type="domain" description="Mce/MlaD" evidence="1">
    <location>
        <begin position="41"/>
        <end position="112"/>
    </location>
</feature>
<dbReference type="PANTHER" id="PTHR36698">
    <property type="entry name" value="BLL5892 PROTEIN"/>
    <property type="match status" value="1"/>
</dbReference>
<evidence type="ECO:0000313" key="3">
    <source>
        <dbReference type="Proteomes" id="UP001325479"/>
    </source>
</evidence>
<dbReference type="InterPro" id="IPR003399">
    <property type="entry name" value="Mce/MlaD"/>
</dbReference>
<sequence>MENKSHAFWAGLFTVALLLAIGAAAFFFNVDRTVRVPYDLIARTNVTGLYTDAAVRYRGLDVGKVQSIHFDRQHPGQIVIRILVDKNAPITQSTFGSLGLQGVTGIAFVQLDDTGANPAPLESSPKQIAQIPMHPGLFDQLQQRGDILMRQLERVATDVDNMLSDETRRQLMATAASLQHAADGVTTLTQQMAPAAGKLSGTLTTLDTTLASTNQLISSINRPDGPFETNLNKVGTAAQQAGEALTSVDSSLQELSSRVGYDTLPRVNSLADDVRSAVRSVDSAAETFNANPRSVLFGGAPHAAPGPGEAGFAWPAAHANR</sequence>
<protein>
    <submittedName>
        <fullName evidence="2">MlaD family protein</fullName>
    </submittedName>
</protein>
<keyword evidence="3" id="KW-1185">Reference proteome</keyword>
<reference evidence="2 3" key="1">
    <citation type="submission" date="2023-12" db="EMBL/GenBank/DDBJ databases">
        <title>Genome sequencing and assembly of bacterial species from a model synthetic community.</title>
        <authorList>
            <person name="Hogle S.L."/>
        </authorList>
    </citation>
    <scope>NUCLEOTIDE SEQUENCE [LARGE SCALE GENOMIC DNA]</scope>
    <source>
        <strain evidence="2 3">HAMBI 2494</strain>
    </source>
</reference>
<name>A0ABZ0WGK0_9BURK</name>
<gene>
    <name evidence="2" type="ORF">U0042_20600</name>
</gene>
<dbReference type="RefSeq" id="WP_114809381.1">
    <property type="nucleotide sequence ID" value="NZ_CP139965.1"/>
</dbReference>